<name>A0A7S1ASH3_NOCSC</name>
<sequence length="225" mass="25554">MWLVAKWFDLLPRRPRGGDLIQECLVIIQVYSISHLPFEAELKQYWISTQCTHLIPGTKADKRPPETGRKRPLREDQQDSAQQQILAHKMALLQKYGMSVQEMAEILEIDESLIENSKDKKRCKLRQTTGNMVAPGNHTLDLNCSLEFLVQEEAAAVVTLELRRSTNASSGAAMGKCSINVKDIDQEPRIEMLTLQGTSAMVKVRMIKHFLVKPKRQRSALLEST</sequence>
<evidence type="ECO:0000313" key="2">
    <source>
        <dbReference type="EMBL" id="CAD8862929.1"/>
    </source>
</evidence>
<dbReference type="EMBL" id="HBFQ01052305">
    <property type="protein sequence ID" value="CAD8862929.1"/>
    <property type="molecule type" value="Transcribed_RNA"/>
</dbReference>
<gene>
    <name evidence="2" type="ORF">NSCI0253_LOCUS37284</name>
</gene>
<proteinExistence type="predicted"/>
<accession>A0A7S1ASH3</accession>
<dbReference type="AlphaFoldDB" id="A0A7S1ASH3"/>
<reference evidence="2" key="1">
    <citation type="submission" date="2021-01" db="EMBL/GenBank/DDBJ databases">
        <authorList>
            <person name="Corre E."/>
            <person name="Pelletier E."/>
            <person name="Niang G."/>
            <person name="Scheremetjew M."/>
            <person name="Finn R."/>
            <person name="Kale V."/>
            <person name="Holt S."/>
            <person name="Cochrane G."/>
            <person name="Meng A."/>
            <person name="Brown T."/>
            <person name="Cohen L."/>
        </authorList>
    </citation>
    <scope>NUCLEOTIDE SEQUENCE</scope>
</reference>
<evidence type="ECO:0000256" key="1">
    <source>
        <dbReference type="SAM" id="MobiDB-lite"/>
    </source>
</evidence>
<feature type="compositionally biased region" description="Basic and acidic residues" evidence="1">
    <location>
        <begin position="59"/>
        <end position="77"/>
    </location>
</feature>
<organism evidence="2">
    <name type="scientific">Noctiluca scintillans</name>
    <name type="common">Sea sparkle</name>
    <name type="synonym">Red tide dinoflagellate</name>
    <dbReference type="NCBI Taxonomy" id="2966"/>
    <lineage>
        <taxon>Eukaryota</taxon>
        <taxon>Sar</taxon>
        <taxon>Alveolata</taxon>
        <taxon>Dinophyceae</taxon>
        <taxon>Noctilucales</taxon>
        <taxon>Noctilucaceae</taxon>
        <taxon>Noctiluca</taxon>
    </lineage>
</organism>
<feature type="region of interest" description="Disordered" evidence="1">
    <location>
        <begin position="56"/>
        <end position="80"/>
    </location>
</feature>
<protein>
    <submittedName>
        <fullName evidence="2">Uncharacterized protein</fullName>
    </submittedName>
</protein>